<dbReference type="GO" id="GO:0005975">
    <property type="term" value="P:carbohydrate metabolic process"/>
    <property type="evidence" value="ECO:0007669"/>
    <property type="project" value="InterPro"/>
</dbReference>
<protein>
    <submittedName>
        <fullName evidence="4">Polysaccharide deacetylase family protein</fullName>
    </submittedName>
</protein>
<dbReference type="Gene3D" id="3.20.20.370">
    <property type="entry name" value="Glycoside hydrolase/deacetylase"/>
    <property type="match status" value="1"/>
</dbReference>
<name>A0A832I296_UNCEI</name>
<evidence type="ECO:0000256" key="2">
    <source>
        <dbReference type="ARBA" id="ARBA00022729"/>
    </source>
</evidence>
<proteinExistence type="predicted"/>
<evidence type="ECO:0000256" key="1">
    <source>
        <dbReference type="ARBA" id="ARBA00004613"/>
    </source>
</evidence>
<dbReference type="PANTHER" id="PTHR34216">
    <property type="match status" value="1"/>
</dbReference>
<feature type="domain" description="NodB homology" evidence="3">
    <location>
        <begin position="82"/>
        <end position="336"/>
    </location>
</feature>
<dbReference type="InterPro" id="IPR002509">
    <property type="entry name" value="NODB_dom"/>
</dbReference>
<dbReference type="EMBL" id="DSQF01000012">
    <property type="protein sequence ID" value="HGZ43138.1"/>
    <property type="molecule type" value="Genomic_DNA"/>
</dbReference>
<reference evidence="4" key="1">
    <citation type="journal article" date="2020" name="mSystems">
        <title>Genome- and Community-Level Interaction Insights into Carbon Utilization and Element Cycling Functions of Hydrothermarchaeota in Hydrothermal Sediment.</title>
        <authorList>
            <person name="Zhou Z."/>
            <person name="Liu Y."/>
            <person name="Xu W."/>
            <person name="Pan J."/>
            <person name="Luo Z.H."/>
            <person name="Li M."/>
        </authorList>
    </citation>
    <scope>NUCLEOTIDE SEQUENCE [LARGE SCALE GENOMIC DNA]</scope>
    <source>
        <strain evidence="4">SpSt-381</strain>
    </source>
</reference>
<dbReference type="PROSITE" id="PS51677">
    <property type="entry name" value="NODB"/>
    <property type="match status" value="1"/>
</dbReference>
<comment type="caution">
    <text evidence="4">The sequence shown here is derived from an EMBL/GenBank/DDBJ whole genome shotgun (WGS) entry which is preliminary data.</text>
</comment>
<sequence>MTARLARWVASLVRPPRAAPARPTLVIVRHHRVYAPGERPLYRLGVSAPVLEAQLALFRALGLAPLTVSEGLERLAEGRPGRWLALTFDDGWDDNVERALPLLVAHGARATFYLTAGLMEERAAPWWDVLTHALERARVRRAALAWDGASVALEPGTPAGRARALRALLPGLRVPAPEQASRLARLRAALGVSEPAPCGLATWPRAARLAEAGMEIGAHTLTHPFLSLHAPEAQRAEIEGSVTLIERRLGVRPRGFAYPGGDHDAATVDACARAGLDHAETTRAGDNDPGRPRLELRRRGLSDGACLGPGGRFSRRLAHAELDGAFDRLRGVEAAT</sequence>
<dbReference type="SUPFAM" id="SSF88713">
    <property type="entry name" value="Glycoside hydrolase/deacetylase"/>
    <property type="match status" value="1"/>
</dbReference>
<dbReference type="PANTHER" id="PTHR34216:SF3">
    <property type="entry name" value="POLY-BETA-1,6-N-ACETYL-D-GLUCOSAMINE N-DEACETYLASE"/>
    <property type="match status" value="1"/>
</dbReference>
<dbReference type="CDD" id="cd10918">
    <property type="entry name" value="CE4_NodB_like_5s_6s"/>
    <property type="match status" value="1"/>
</dbReference>
<dbReference type="GO" id="GO:0005576">
    <property type="term" value="C:extracellular region"/>
    <property type="evidence" value="ECO:0007669"/>
    <property type="project" value="UniProtKB-SubCell"/>
</dbReference>
<dbReference type="GO" id="GO:0016810">
    <property type="term" value="F:hydrolase activity, acting on carbon-nitrogen (but not peptide) bonds"/>
    <property type="evidence" value="ECO:0007669"/>
    <property type="project" value="InterPro"/>
</dbReference>
<comment type="subcellular location">
    <subcellularLocation>
        <location evidence="1">Secreted</location>
    </subcellularLocation>
</comment>
<gene>
    <name evidence="4" type="ORF">ENR23_06885</name>
</gene>
<dbReference type="Pfam" id="PF01522">
    <property type="entry name" value="Polysacc_deac_1"/>
    <property type="match status" value="2"/>
</dbReference>
<evidence type="ECO:0000313" key="4">
    <source>
        <dbReference type="EMBL" id="HGZ43138.1"/>
    </source>
</evidence>
<accession>A0A832I296</accession>
<dbReference type="AlphaFoldDB" id="A0A832I296"/>
<dbReference type="InterPro" id="IPR051398">
    <property type="entry name" value="Polysacch_Deacetylase"/>
</dbReference>
<evidence type="ECO:0000259" key="3">
    <source>
        <dbReference type="PROSITE" id="PS51677"/>
    </source>
</evidence>
<organism evidence="4">
    <name type="scientific">Eiseniibacteriota bacterium</name>
    <dbReference type="NCBI Taxonomy" id="2212470"/>
    <lineage>
        <taxon>Bacteria</taxon>
        <taxon>Candidatus Eiseniibacteriota</taxon>
    </lineage>
</organism>
<keyword evidence="2" id="KW-0732">Signal</keyword>
<dbReference type="InterPro" id="IPR011330">
    <property type="entry name" value="Glyco_hydro/deAcase_b/a-brl"/>
</dbReference>